<sequence>MTAIAEAPAAAESGLDRATRAARRGRIAYLLSVGWIGLLLLLAAAADVVSPADPGAPAGPPRLPAFADLGHLLGTDSIGRDVLSRLVHGIRISLVVGLGATAIAVVLGVLCGLLAAYFRGWVETVVNLLTDTMLSFPPLLVLLALAAVLTPGVPTLLLSLGLLFTPTFARLTRAAAMAQMQRDYIAAARSLGASRSRIIFRELLPNSLRPVISYSVVVVALVIVIEGSLSFLGVGVPPPAPSWGAMIASAKDQLHLAPYLMAPPALMIVCTVLAFNTIGDHLRRRISGGSA</sequence>
<evidence type="ECO:0000313" key="9">
    <source>
        <dbReference type="EMBL" id="MFD2800683.1"/>
    </source>
</evidence>
<feature type="domain" description="ABC transmembrane type-1" evidence="8">
    <location>
        <begin position="90"/>
        <end position="279"/>
    </location>
</feature>
<keyword evidence="4 7" id="KW-0812">Transmembrane</keyword>
<gene>
    <name evidence="9" type="ORF">ACFS2C_14910</name>
</gene>
<keyword evidence="5 7" id="KW-1133">Transmembrane helix</keyword>
<dbReference type="EMBL" id="JBHUOF010000019">
    <property type="protein sequence ID" value="MFD2800683.1"/>
    <property type="molecule type" value="Genomic_DNA"/>
</dbReference>
<dbReference type="Proteomes" id="UP001597478">
    <property type="component" value="Unassembled WGS sequence"/>
</dbReference>
<evidence type="ECO:0000256" key="1">
    <source>
        <dbReference type="ARBA" id="ARBA00004651"/>
    </source>
</evidence>
<feature type="transmembrane region" description="Helical" evidence="7">
    <location>
        <begin position="95"/>
        <end position="118"/>
    </location>
</feature>
<evidence type="ECO:0000256" key="5">
    <source>
        <dbReference type="ARBA" id="ARBA00022989"/>
    </source>
</evidence>
<dbReference type="PANTHER" id="PTHR43386:SF1">
    <property type="entry name" value="D,D-DIPEPTIDE TRANSPORT SYSTEM PERMEASE PROTEIN DDPC-RELATED"/>
    <property type="match status" value="1"/>
</dbReference>
<accession>A0ABW5W9P4</accession>
<organism evidence="9 10">
    <name type="scientific">Prauserella oleivorans</name>
    <dbReference type="NCBI Taxonomy" id="1478153"/>
    <lineage>
        <taxon>Bacteria</taxon>
        <taxon>Bacillati</taxon>
        <taxon>Actinomycetota</taxon>
        <taxon>Actinomycetes</taxon>
        <taxon>Pseudonocardiales</taxon>
        <taxon>Pseudonocardiaceae</taxon>
        <taxon>Prauserella</taxon>
    </lineage>
</organism>
<evidence type="ECO:0000313" key="10">
    <source>
        <dbReference type="Proteomes" id="UP001597478"/>
    </source>
</evidence>
<dbReference type="CDD" id="cd06261">
    <property type="entry name" value="TM_PBP2"/>
    <property type="match status" value="1"/>
</dbReference>
<evidence type="ECO:0000259" key="8">
    <source>
        <dbReference type="PROSITE" id="PS50928"/>
    </source>
</evidence>
<evidence type="ECO:0000256" key="2">
    <source>
        <dbReference type="ARBA" id="ARBA00022448"/>
    </source>
</evidence>
<name>A0ABW5W9P4_9PSEU</name>
<dbReference type="InterPro" id="IPR000515">
    <property type="entry name" value="MetI-like"/>
</dbReference>
<feature type="transmembrane region" description="Helical" evidence="7">
    <location>
        <begin position="138"/>
        <end position="164"/>
    </location>
</feature>
<dbReference type="SUPFAM" id="SSF161098">
    <property type="entry name" value="MetI-like"/>
    <property type="match status" value="1"/>
</dbReference>
<keyword evidence="3" id="KW-1003">Cell membrane</keyword>
<dbReference type="Gene3D" id="1.10.3720.10">
    <property type="entry name" value="MetI-like"/>
    <property type="match status" value="1"/>
</dbReference>
<comment type="subcellular location">
    <subcellularLocation>
        <location evidence="1 7">Cell membrane</location>
        <topology evidence="1 7">Multi-pass membrane protein</topology>
    </subcellularLocation>
</comment>
<keyword evidence="2 7" id="KW-0813">Transport</keyword>
<protein>
    <submittedName>
        <fullName evidence="9">ABC transporter permease</fullName>
    </submittedName>
</protein>
<evidence type="ECO:0000256" key="4">
    <source>
        <dbReference type="ARBA" id="ARBA00022692"/>
    </source>
</evidence>
<evidence type="ECO:0000256" key="3">
    <source>
        <dbReference type="ARBA" id="ARBA00022475"/>
    </source>
</evidence>
<dbReference type="PROSITE" id="PS50928">
    <property type="entry name" value="ABC_TM1"/>
    <property type="match status" value="1"/>
</dbReference>
<evidence type="ECO:0000256" key="7">
    <source>
        <dbReference type="RuleBase" id="RU363032"/>
    </source>
</evidence>
<comment type="caution">
    <text evidence="9">The sequence shown here is derived from an EMBL/GenBank/DDBJ whole genome shotgun (WGS) entry which is preliminary data.</text>
</comment>
<feature type="transmembrane region" description="Helical" evidence="7">
    <location>
        <begin position="256"/>
        <end position="275"/>
    </location>
</feature>
<dbReference type="RefSeq" id="WP_377392048.1">
    <property type="nucleotide sequence ID" value="NZ_JBHSAN010000028.1"/>
</dbReference>
<dbReference type="InterPro" id="IPR035906">
    <property type="entry name" value="MetI-like_sf"/>
</dbReference>
<dbReference type="Pfam" id="PF00528">
    <property type="entry name" value="BPD_transp_1"/>
    <property type="match status" value="1"/>
</dbReference>
<keyword evidence="10" id="KW-1185">Reference proteome</keyword>
<dbReference type="InterPro" id="IPR050366">
    <property type="entry name" value="BP-dependent_transpt_permease"/>
</dbReference>
<keyword evidence="6 7" id="KW-0472">Membrane</keyword>
<dbReference type="PANTHER" id="PTHR43386">
    <property type="entry name" value="OLIGOPEPTIDE TRANSPORT SYSTEM PERMEASE PROTEIN APPC"/>
    <property type="match status" value="1"/>
</dbReference>
<comment type="similarity">
    <text evidence="7">Belongs to the binding-protein-dependent transport system permease family.</text>
</comment>
<feature type="transmembrane region" description="Helical" evidence="7">
    <location>
        <begin position="27"/>
        <end position="45"/>
    </location>
</feature>
<feature type="transmembrane region" description="Helical" evidence="7">
    <location>
        <begin position="211"/>
        <end position="236"/>
    </location>
</feature>
<evidence type="ECO:0000256" key="6">
    <source>
        <dbReference type="ARBA" id="ARBA00023136"/>
    </source>
</evidence>
<proteinExistence type="inferred from homology"/>
<reference evidence="10" key="1">
    <citation type="journal article" date="2019" name="Int. J. Syst. Evol. Microbiol.">
        <title>The Global Catalogue of Microorganisms (GCM) 10K type strain sequencing project: providing services to taxonomists for standard genome sequencing and annotation.</title>
        <authorList>
            <consortium name="The Broad Institute Genomics Platform"/>
            <consortium name="The Broad Institute Genome Sequencing Center for Infectious Disease"/>
            <person name="Wu L."/>
            <person name="Ma J."/>
        </authorList>
    </citation>
    <scope>NUCLEOTIDE SEQUENCE [LARGE SCALE GENOMIC DNA]</scope>
    <source>
        <strain evidence="10">IBRC-M 10906</strain>
    </source>
</reference>